<comment type="caution">
    <text evidence="1">The sequence shown here is derived from an EMBL/GenBank/DDBJ whole genome shotgun (WGS) entry which is preliminary data.</text>
</comment>
<dbReference type="AlphaFoldDB" id="A0A1G2GX80"/>
<gene>
    <name evidence="1" type="ORF">A3H64_02610</name>
</gene>
<reference evidence="1 2" key="1">
    <citation type="journal article" date="2016" name="Nat. Commun.">
        <title>Thousands of microbial genomes shed light on interconnected biogeochemical processes in an aquifer system.</title>
        <authorList>
            <person name="Anantharaman K."/>
            <person name="Brown C.T."/>
            <person name="Hug L.A."/>
            <person name="Sharon I."/>
            <person name="Castelle C.J."/>
            <person name="Probst A.J."/>
            <person name="Thomas B.C."/>
            <person name="Singh A."/>
            <person name="Wilkins M.J."/>
            <person name="Karaoz U."/>
            <person name="Brodie E.L."/>
            <person name="Williams K.H."/>
            <person name="Hubbard S.S."/>
            <person name="Banfield J.F."/>
        </authorList>
    </citation>
    <scope>NUCLEOTIDE SEQUENCE [LARGE SCALE GENOMIC DNA]</scope>
</reference>
<dbReference type="Proteomes" id="UP000178186">
    <property type="component" value="Unassembled WGS sequence"/>
</dbReference>
<dbReference type="EMBL" id="MHNY01000039">
    <property type="protein sequence ID" value="OGZ54792.1"/>
    <property type="molecule type" value="Genomic_DNA"/>
</dbReference>
<evidence type="ECO:0000313" key="1">
    <source>
        <dbReference type="EMBL" id="OGZ54792.1"/>
    </source>
</evidence>
<organism evidence="1 2">
    <name type="scientific">Candidatus Ryanbacteria bacterium RIFCSPLOWO2_02_FULL_45_11c</name>
    <dbReference type="NCBI Taxonomy" id="1802128"/>
    <lineage>
        <taxon>Bacteria</taxon>
        <taxon>Candidatus Ryaniibacteriota</taxon>
    </lineage>
</organism>
<accession>A0A1G2GX80</accession>
<evidence type="ECO:0000313" key="2">
    <source>
        <dbReference type="Proteomes" id="UP000178186"/>
    </source>
</evidence>
<sequence length="76" mass="9459">MGTDPVIPRKPRRRLLKNYARAGKKEGGWGEGIFARPRFRRFFFRRRNSFISLCEIRRRNIYYFWYSIKVIEKEYH</sequence>
<protein>
    <submittedName>
        <fullName evidence="1">Uncharacterized protein</fullName>
    </submittedName>
</protein>
<proteinExistence type="predicted"/>
<name>A0A1G2GX80_9BACT</name>
<dbReference type="STRING" id="1802128.A3H64_02610"/>